<evidence type="ECO:0000259" key="10">
    <source>
        <dbReference type="Pfam" id="PF00593"/>
    </source>
</evidence>
<keyword evidence="4 8" id="KW-0812">Transmembrane</keyword>
<dbReference type="PROSITE" id="PS52016">
    <property type="entry name" value="TONB_DEPENDENT_REC_3"/>
    <property type="match status" value="1"/>
</dbReference>
<evidence type="ECO:0000256" key="6">
    <source>
        <dbReference type="ARBA" id="ARBA00023136"/>
    </source>
</evidence>
<keyword evidence="2 8" id="KW-0813">Transport</keyword>
<gene>
    <name evidence="12" type="ORF">OLW01_07070</name>
</gene>
<evidence type="ECO:0000256" key="8">
    <source>
        <dbReference type="PROSITE-ProRule" id="PRU01360"/>
    </source>
</evidence>
<evidence type="ECO:0000313" key="12">
    <source>
        <dbReference type="EMBL" id="WAJ71550.1"/>
    </source>
</evidence>
<dbReference type="EMBL" id="CP109965">
    <property type="protein sequence ID" value="WAJ71550.1"/>
    <property type="molecule type" value="Genomic_DNA"/>
</dbReference>
<dbReference type="PANTHER" id="PTHR30442">
    <property type="entry name" value="IRON III DICITRATE TRANSPORT PROTEIN FECA"/>
    <property type="match status" value="1"/>
</dbReference>
<keyword evidence="7 8" id="KW-0998">Cell outer membrane</keyword>
<evidence type="ECO:0000256" key="1">
    <source>
        <dbReference type="ARBA" id="ARBA00004571"/>
    </source>
</evidence>
<evidence type="ECO:0000256" key="9">
    <source>
        <dbReference type="RuleBase" id="RU003357"/>
    </source>
</evidence>
<evidence type="ECO:0000313" key="13">
    <source>
        <dbReference type="Proteomes" id="UP001163726"/>
    </source>
</evidence>
<dbReference type="InterPro" id="IPR036942">
    <property type="entry name" value="Beta-barrel_TonB_sf"/>
</dbReference>
<keyword evidence="5 9" id="KW-0798">TonB box</keyword>
<accession>A0ABY7AQE3</accession>
<dbReference type="RefSeq" id="WP_268076109.1">
    <property type="nucleotide sequence ID" value="NZ_CP109965.1"/>
</dbReference>
<comment type="similarity">
    <text evidence="8 9">Belongs to the TonB-dependent receptor family.</text>
</comment>
<dbReference type="PANTHER" id="PTHR30442:SF0">
    <property type="entry name" value="FE(3+) DICITRATE TRANSPORT PROTEIN FECA"/>
    <property type="match status" value="1"/>
</dbReference>
<keyword evidence="13" id="KW-1185">Reference proteome</keyword>
<evidence type="ECO:0000259" key="11">
    <source>
        <dbReference type="Pfam" id="PF07715"/>
    </source>
</evidence>
<reference evidence="12" key="1">
    <citation type="submission" date="2022-10" db="EMBL/GenBank/DDBJ databases">
        <title>Catenovulum adriacola sp. nov. isolated in the Harbour of Susak.</title>
        <authorList>
            <person name="Schoch T."/>
            <person name="Reich S.J."/>
            <person name="Stoeferle S."/>
            <person name="Flaiz M."/>
            <person name="Kazda M."/>
            <person name="Riedel C.U."/>
            <person name="Duerre P."/>
        </authorList>
    </citation>
    <scope>NUCLEOTIDE SEQUENCE</scope>
    <source>
        <strain evidence="12">TS8</strain>
    </source>
</reference>
<feature type="domain" description="TonB-dependent receptor plug" evidence="11">
    <location>
        <begin position="42"/>
        <end position="152"/>
    </location>
</feature>
<dbReference type="Gene3D" id="2.40.170.20">
    <property type="entry name" value="TonB-dependent receptor, beta-barrel domain"/>
    <property type="match status" value="1"/>
</dbReference>
<protein>
    <submittedName>
        <fullName evidence="12">TonB-dependent receptor</fullName>
    </submittedName>
</protein>
<dbReference type="InterPro" id="IPR000531">
    <property type="entry name" value="Beta-barrel_TonB"/>
</dbReference>
<evidence type="ECO:0000256" key="7">
    <source>
        <dbReference type="ARBA" id="ARBA00023237"/>
    </source>
</evidence>
<dbReference type="InterPro" id="IPR037066">
    <property type="entry name" value="Plug_dom_sf"/>
</dbReference>
<keyword evidence="3 8" id="KW-1134">Transmembrane beta strand</keyword>
<sequence length="723" mass="81363">MKYNKITLLIASACLYSQLANGEQTQESYVEHIQILGTHDKLRTQGGATSLIGEEALAQFEFDDINKVLANVPGVNIREEDGYGLRPNIGFRGTTPERSKKISLMEDGILISPAPYSAPSAYYFPMVSRMTAVEIFKGPAAIKYGPNTVAGALNLVTRAVPKYAETGIDLAYGSDNYNKAHLHHGNSSGKFGYLIEGLHTQADGFKNIDFSKQDTGFEKNDIMTKLKYDLSQDNQAHYLELKLAYADETSNETYLGLTDQDFADSPYRRYAATSEDRMNWDHQTYQLTHFIELAEFNVLTRLYRHDFARDWRKISSLGQNAPALLEVLTAPDDPENQEYYARLNGSESGDIILGTNDRNYRSQGLQTDLGWQFELSGLQHNVDLGLRLHKDYINRDHFEQTYQMSSQGQLGQASEKTFTTVNREEATAVSIYAQDAIQIEQLTLTAGVRGEYIDSRYQNRKNDNDWLEKESRIWLPSLSAFYRLSADYGVFAGVHKGYVPSSPQQNDQSVEAEQSINYEIGFRQNHKNLKTEFALFYNDYSNLKESCTFSQSSNCPLDTDFNGGNVNVAGLESQVASVLSINTSIDMPWSFTYSYIYSEFEQSFDSDYPQWGLVTKGDSMPYQPEHSLALSLGLRATDWQLSAQIKYTSEMQETAGAGAVLSGKLIPSTTMVDLSANYLLTNEQSIYLKIDNVTDETQIVSRRPNGARPGKPRTLILGYKFNY</sequence>
<dbReference type="Pfam" id="PF07715">
    <property type="entry name" value="Plug"/>
    <property type="match status" value="1"/>
</dbReference>
<dbReference type="Proteomes" id="UP001163726">
    <property type="component" value="Chromosome"/>
</dbReference>
<dbReference type="InterPro" id="IPR039426">
    <property type="entry name" value="TonB-dep_rcpt-like"/>
</dbReference>
<keyword evidence="12" id="KW-0675">Receptor</keyword>
<dbReference type="SUPFAM" id="SSF56935">
    <property type="entry name" value="Porins"/>
    <property type="match status" value="1"/>
</dbReference>
<keyword evidence="6 8" id="KW-0472">Membrane</keyword>
<evidence type="ECO:0000256" key="2">
    <source>
        <dbReference type="ARBA" id="ARBA00022448"/>
    </source>
</evidence>
<organism evidence="12 13">
    <name type="scientific">Catenovulum adriaticum</name>
    <dbReference type="NCBI Taxonomy" id="2984846"/>
    <lineage>
        <taxon>Bacteria</taxon>
        <taxon>Pseudomonadati</taxon>
        <taxon>Pseudomonadota</taxon>
        <taxon>Gammaproteobacteria</taxon>
        <taxon>Alteromonadales</taxon>
        <taxon>Alteromonadaceae</taxon>
        <taxon>Catenovulum</taxon>
    </lineage>
</organism>
<comment type="subcellular location">
    <subcellularLocation>
        <location evidence="1 8">Cell outer membrane</location>
        <topology evidence="1 8">Multi-pass membrane protein</topology>
    </subcellularLocation>
</comment>
<name>A0ABY7AQE3_9ALTE</name>
<feature type="domain" description="TonB-dependent receptor-like beta-barrel" evidence="10">
    <location>
        <begin position="303"/>
        <end position="693"/>
    </location>
</feature>
<dbReference type="InterPro" id="IPR012910">
    <property type="entry name" value="Plug_dom"/>
</dbReference>
<proteinExistence type="inferred from homology"/>
<dbReference type="Pfam" id="PF00593">
    <property type="entry name" value="TonB_dep_Rec_b-barrel"/>
    <property type="match status" value="1"/>
</dbReference>
<evidence type="ECO:0000256" key="5">
    <source>
        <dbReference type="ARBA" id="ARBA00023077"/>
    </source>
</evidence>
<evidence type="ECO:0000256" key="4">
    <source>
        <dbReference type="ARBA" id="ARBA00022692"/>
    </source>
</evidence>
<dbReference type="Gene3D" id="2.170.130.10">
    <property type="entry name" value="TonB-dependent receptor, plug domain"/>
    <property type="match status" value="1"/>
</dbReference>
<evidence type="ECO:0000256" key="3">
    <source>
        <dbReference type="ARBA" id="ARBA00022452"/>
    </source>
</evidence>